<name>A0A382A410_9ZZZZ</name>
<evidence type="ECO:0000256" key="2">
    <source>
        <dbReference type="SAM" id="Phobius"/>
    </source>
</evidence>
<feature type="transmembrane region" description="Helical" evidence="2">
    <location>
        <begin position="57"/>
        <end position="74"/>
    </location>
</feature>
<proteinExistence type="predicted"/>
<keyword evidence="2" id="KW-0472">Membrane</keyword>
<dbReference type="AlphaFoldDB" id="A0A382A410"/>
<accession>A0A382A410</accession>
<organism evidence="3">
    <name type="scientific">marine metagenome</name>
    <dbReference type="NCBI Taxonomy" id="408172"/>
    <lineage>
        <taxon>unclassified sequences</taxon>
        <taxon>metagenomes</taxon>
        <taxon>ecological metagenomes</taxon>
    </lineage>
</organism>
<evidence type="ECO:0000313" key="3">
    <source>
        <dbReference type="EMBL" id="SVA95807.1"/>
    </source>
</evidence>
<sequence length="77" mass="9116">MVYMEMGARERRGSRSNNRPRPGQLLINCYNLLQLKLASQNHYAIMVLLTKGNTMEILIYITIFFIITAPIWWGQWR</sequence>
<feature type="region of interest" description="Disordered" evidence="1">
    <location>
        <begin position="1"/>
        <end position="22"/>
    </location>
</feature>
<gene>
    <name evidence="3" type="ORF">METZ01_LOCUS148661</name>
</gene>
<dbReference type="EMBL" id="UINC01023676">
    <property type="protein sequence ID" value="SVA95807.1"/>
    <property type="molecule type" value="Genomic_DNA"/>
</dbReference>
<reference evidence="3" key="1">
    <citation type="submission" date="2018-05" db="EMBL/GenBank/DDBJ databases">
        <authorList>
            <person name="Lanie J.A."/>
            <person name="Ng W.-L."/>
            <person name="Kazmierczak K.M."/>
            <person name="Andrzejewski T.M."/>
            <person name="Davidsen T.M."/>
            <person name="Wayne K.J."/>
            <person name="Tettelin H."/>
            <person name="Glass J.I."/>
            <person name="Rusch D."/>
            <person name="Podicherti R."/>
            <person name="Tsui H.-C.T."/>
            <person name="Winkler M.E."/>
        </authorList>
    </citation>
    <scope>NUCLEOTIDE SEQUENCE</scope>
</reference>
<protein>
    <submittedName>
        <fullName evidence="3">Uncharacterized protein</fullName>
    </submittedName>
</protein>
<evidence type="ECO:0000256" key="1">
    <source>
        <dbReference type="SAM" id="MobiDB-lite"/>
    </source>
</evidence>
<keyword evidence="2" id="KW-1133">Transmembrane helix</keyword>
<keyword evidence="2" id="KW-0812">Transmembrane</keyword>